<dbReference type="GO" id="GO:0003743">
    <property type="term" value="F:translation initiation factor activity"/>
    <property type="evidence" value="ECO:0007669"/>
    <property type="project" value="UniProtKB-KW"/>
</dbReference>
<evidence type="ECO:0000313" key="5">
    <source>
        <dbReference type="Proteomes" id="UP001519289"/>
    </source>
</evidence>
<feature type="domain" description="SLH" evidence="3">
    <location>
        <begin position="166"/>
        <end position="229"/>
    </location>
</feature>
<dbReference type="PANTHER" id="PTHR43308:SF5">
    <property type="entry name" value="S-LAYER PROTEIN _ PEPTIDOGLYCAN ENDO-BETA-N-ACETYLGLUCOSAMINIDASE"/>
    <property type="match status" value="1"/>
</dbReference>
<dbReference type="EMBL" id="JAGGLG010000012">
    <property type="protein sequence ID" value="MBP2018331.1"/>
    <property type="molecule type" value="Genomic_DNA"/>
</dbReference>
<keyword evidence="5" id="KW-1185">Reference proteome</keyword>
<evidence type="ECO:0000313" key="4">
    <source>
        <dbReference type="EMBL" id="MBP2018331.1"/>
    </source>
</evidence>
<organism evidence="4 5">
    <name type="scientific">Symbiobacterium terraclitae</name>
    <dbReference type="NCBI Taxonomy" id="557451"/>
    <lineage>
        <taxon>Bacteria</taxon>
        <taxon>Bacillati</taxon>
        <taxon>Bacillota</taxon>
        <taxon>Clostridia</taxon>
        <taxon>Eubacteriales</taxon>
        <taxon>Symbiobacteriaceae</taxon>
        <taxon>Symbiobacterium</taxon>
    </lineage>
</organism>
<keyword evidence="2" id="KW-0732">Signal</keyword>
<keyword evidence="1" id="KW-0677">Repeat</keyword>
<protein>
    <submittedName>
        <fullName evidence="4">Translation initiation factor IF-1</fullName>
    </submittedName>
</protein>
<dbReference type="PANTHER" id="PTHR43308">
    <property type="entry name" value="OUTER MEMBRANE PROTEIN ALPHA-RELATED"/>
    <property type="match status" value="1"/>
</dbReference>
<keyword evidence="4" id="KW-0648">Protein biosynthesis</keyword>
<dbReference type="InterPro" id="IPR001119">
    <property type="entry name" value="SLH_dom"/>
</dbReference>
<reference evidence="4 5" key="1">
    <citation type="submission" date="2021-03" db="EMBL/GenBank/DDBJ databases">
        <title>Genomic Encyclopedia of Type Strains, Phase IV (KMG-IV): sequencing the most valuable type-strain genomes for metagenomic binning, comparative biology and taxonomic classification.</title>
        <authorList>
            <person name="Goeker M."/>
        </authorList>
    </citation>
    <scope>NUCLEOTIDE SEQUENCE [LARGE SCALE GENOMIC DNA]</scope>
    <source>
        <strain evidence="4 5">DSM 27138</strain>
    </source>
</reference>
<sequence>MRMRRLFSLLLALALLLGSVAPTLAANGGWRSWFLDVPEDDWALPYVVEMQTKGLMKGVGNGLFQPQAPLTRAQAVTVAIRLMGLEDEVYDLDEDEIASLLPFSDRRDIPDWARPYIAVAVDHDIVPVAEDGLLRADENATRLWVSVLLVRALGYEAEAQAKMKANLPFRDADLIPASLVGYVAAAVDHELVAGFPDGTFRPNDALTRAQAAALLSRTDRQLGELGRFRPGILTGDLVRVSARDLTITLNVQGRNRTLQVFADAPVFLDERPADLGGLPQGARVSVVLDSSERVLLIMARTPVKSPNTSGVSGEISAIFLPSEMAGGLGLLVLETSGGRERTYPLAPQVTATYNGRKIDLGELRVGDKVTVDVVAGVAIAIDVTQRSSGTGSETQIKGTVTAVHPYSISFLGSIDLKVGNTTRTVTVAPGVVITKEGNRVDLTDLEKGDEVTVRLAGGVAIRITVDKPARREETVRGEIQTLYPATKNSEARIRLKTDSGSTRTVTLAKNAVIRYGNNRLNFADLRAGDEVQVRLVNGAAEEVRVLSRGPVIEEVKGTIQDIVPATRTTGPKVTVKTSKGNKTVTLATDVTIKQGSKRLKLDELRLGDEVTIKVVDGIGTEMTIHSRGPLVEEVSGIIEAIAPAAGKNGPKLTVKTSKGSKTVTLATDVTIKHGSKRLKADELRLGDEVTIKVVDGVGTEVTVTTRGPQVEEVKGTVEAVEPATRTAKARVTVKTADGSRRITLADDVSIRHGNTRLKVGDLRPGDKVVVKVVGGTGTEIRVEERGPVVEEVKGTISEIFPVSITFQSSIEVDTGKEKRTIALAPDVAISYGRQRLTLDDLRKGDQVTVTVTAGVATAIQVHERGPESETLQGTIEEIYPVSITFQSSIDLRTDDGVRHITLAPDVVITRAGKPVQLDDLRKGDRVTVTLVAGVATAIEAEQVSRNEVTGQVLAVYHMSITFQPSILVKVEDGTRLITVGPETLYRQGNRTLELADLLPGDRVRVGLVAGIAATVDVVERPRTSVVKGTIVGVADRDITVRVGNGRERVLTLADNVLPFIGESSVPLDEVYTGDRVELEVRGDVIIKMSVERRSRDVRND</sequence>
<feature type="signal peptide" evidence="2">
    <location>
        <begin position="1"/>
        <end position="25"/>
    </location>
</feature>
<name>A0ABS4JTW7_9FIRM</name>
<dbReference type="PROSITE" id="PS51272">
    <property type="entry name" value="SLH"/>
    <property type="match status" value="3"/>
</dbReference>
<dbReference type="Proteomes" id="UP001519289">
    <property type="component" value="Unassembled WGS sequence"/>
</dbReference>
<evidence type="ECO:0000256" key="2">
    <source>
        <dbReference type="SAM" id="SignalP"/>
    </source>
</evidence>
<gene>
    <name evidence="4" type="ORF">J2Z79_001739</name>
</gene>
<dbReference type="InterPro" id="IPR051465">
    <property type="entry name" value="Cell_Envelope_Struct_Comp"/>
</dbReference>
<comment type="caution">
    <text evidence="4">The sequence shown here is derived from an EMBL/GenBank/DDBJ whole genome shotgun (WGS) entry which is preliminary data.</text>
</comment>
<dbReference type="Pfam" id="PF00395">
    <property type="entry name" value="SLH"/>
    <property type="match status" value="3"/>
</dbReference>
<evidence type="ECO:0000259" key="3">
    <source>
        <dbReference type="PROSITE" id="PS51272"/>
    </source>
</evidence>
<proteinExistence type="predicted"/>
<accession>A0ABS4JTW7</accession>
<evidence type="ECO:0000256" key="1">
    <source>
        <dbReference type="ARBA" id="ARBA00022737"/>
    </source>
</evidence>
<keyword evidence="4" id="KW-0396">Initiation factor</keyword>
<feature type="chain" id="PRO_5045992614" evidence="2">
    <location>
        <begin position="26"/>
        <end position="1100"/>
    </location>
</feature>
<feature type="domain" description="SLH" evidence="3">
    <location>
        <begin position="30"/>
        <end position="93"/>
    </location>
</feature>
<feature type="domain" description="SLH" evidence="3">
    <location>
        <begin position="100"/>
        <end position="163"/>
    </location>
</feature>